<feature type="region of interest" description="Disordered" evidence="1">
    <location>
        <begin position="350"/>
        <end position="383"/>
    </location>
</feature>
<dbReference type="AlphaFoldDB" id="A0A9W4UPG5"/>
<sequence length="383" mass="42048">MPTANTREVDMQQQPPDQALGHHDEEDGLDPLVAHAAARIAYALNDLHRVGAAQVTARGSFQLVAGSQHYEVLVTTSDDDADESPMAVHIRPRPTTPSLLDGHAAHGHSPRKRRCHSPSEENEEHQDEPGQDATPTPLVSDQELLALLSTMRQSTTPQCLDHLRSLIDRLQTTWQSRSNPAWDPSSLSSAAAAVNHPRTTTSPLQEPANNPFTTTTTTITTPSPDPLDPDSPQTTATADAVKQQRELLSKQIQWVEECRRVSSHLTDQRTDTWRTTSAAFHDTNRQDRERFQHRMLIESSSHTHTLNQILAEVRAIGLHAQNMKWETPASFTPLPASNPTTVAYTAAVAPSRVARPQPPRFPEHGAQRSGAARRSSANGHNGA</sequence>
<evidence type="ECO:0000313" key="3">
    <source>
        <dbReference type="Proteomes" id="UP001152607"/>
    </source>
</evidence>
<evidence type="ECO:0000313" key="2">
    <source>
        <dbReference type="EMBL" id="CAI6339059.1"/>
    </source>
</evidence>
<comment type="caution">
    <text evidence="2">The sequence shown here is derived from an EMBL/GenBank/DDBJ whole genome shotgun (WGS) entry which is preliminary data.</text>
</comment>
<name>A0A9W4UPG5_9PLEO</name>
<feature type="compositionally biased region" description="Low complexity" evidence="1">
    <location>
        <begin position="367"/>
        <end position="383"/>
    </location>
</feature>
<feature type="compositionally biased region" description="Acidic residues" evidence="1">
    <location>
        <begin position="120"/>
        <end position="130"/>
    </location>
</feature>
<protein>
    <submittedName>
        <fullName evidence="2">Uncharacterized protein</fullName>
    </submittedName>
</protein>
<reference evidence="2" key="1">
    <citation type="submission" date="2023-01" db="EMBL/GenBank/DDBJ databases">
        <authorList>
            <person name="Van Ghelder C."/>
            <person name="Rancurel C."/>
        </authorList>
    </citation>
    <scope>NUCLEOTIDE SEQUENCE</scope>
    <source>
        <strain evidence="2">CNCM I-4278</strain>
    </source>
</reference>
<feature type="compositionally biased region" description="Polar residues" evidence="1">
    <location>
        <begin position="197"/>
        <end position="210"/>
    </location>
</feature>
<feature type="compositionally biased region" description="Low complexity" evidence="1">
    <location>
        <begin position="211"/>
        <end position="222"/>
    </location>
</feature>
<feature type="compositionally biased region" description="Polar residues" evidence="1">
    <location>
        <begin position="176"/>
        <end position="189"/>
    </location>
</feature>
<feature type="region of interest" description="Disordered" evidence="1">
    <location>
        <begin position="176"/>
        <end position="237"/>
    </location>
</feature>
<feature type="compositionally biased region" description="Basic residues" evidence="1">
    <location>
        <begin position="105"/>
        <end position="116"/>
    </location>
</feature>
<dbReference type="Proteomes" id="UP001152607">
    <property type="component" value="Unassembled WGS sequence"/>
</dbReference>
<evidence type="ECO:0000256" key="1">
    <source>
        <dbReference type="SAM" id="MobiDB-lite"/>
    </source>
</evidence>
<proteinExistence type="predicted"/>
<gene>
    <name evidence="2" type="ORF">PDIGIT_LOCUS12198</name>
</gene>
<organism evidence="2 3">
    <name type="scientific">Periconia digitata</name>
    <dbReference type="NCBI Taxonomy" id="1303443"/>
    <lineage>
        <taxon>Eukaryota</taxon>
        <taxon>Fungi</taxon>
        <taxon>Dikarya</taxon>
        <taxon>Ascomycota</taxon>
        <taxon>Pezizomycotina</taxon>
        <taxon>Dothideomycetes</taxon>
        <taxon>Pleosporomycetidae</taxon>
        <taxon>Pleosporales</taxon>
        <taxon>Massarineae</taxon>
        <taxon>Periconiaceae</taxon>
        <taxon>Periconia</taxon>
    </lineage>
</organism>
<dbReference type="OrthoDB" id="3645916at2759"/>
<accession>A0A9W4UPG5</accession>
<feature type="region of interest" description="Disordered" evidence="1">
    <location>
        <begin position="77"/>
        <end position="137"/>
    </location>
</feature>
<feature type="compositionally biased region" description="Polar residues" evidence="1">
    <location>
        <begin position="1"/>
        <end position="16"/>
    </location>
</feature>
<feature type="region of interest" description="Disordered" evidence="1">
    <location>
        <begin position="1"/>
        <end position="30"/>
    </location>
</feature>
<dbReference type="EMBL" id="CAOQHR010000008">
    <property type="protein sequence ID" value="CAI6339059.1"/>
    <property type="molecule type" value="Genomic_DNA"/>
</dbReference>
<keyword evidence="3" id="KW-1185">Reference proteome</keyword>